<accession>A0A2N3PPC1</accession>
<organism evidence="1 2">
    <name type="scientific">Telmatospirillum siberiense</name>
    <dbReference type="NCBI Taxonomy" id="382514"/>
    <lineage>
        <taxon>Bacteria</taxon>
        <taxon>Pseudomonadati</taxon>
        <taxon>Pseudomonadota</taxon>
        <taxon>Alphaproteobacteria</taxon>
        <taxon>Rhodospirillales</taxon>
        <taxon>Rhodospirillaceae</taxon>
        <taxon>Telmatospirillum</taxon>
    </lineage>
</organism>
<evidence type="ECO:0000313" key="1">
    <source>
        <dbReference type="EMBL" id="PKU22250.1"/>
    </source>
</evidence>
<dbReference type="InterPro" id="IPR009354">
    <property type="entry name" value="Usg"/>
</dbReference>
<protein>
    <recommendedName>
        <fullName evidence="3">Usg family protein</fullName>
    </recommendedName>
</protein>
<comment type="caution">
    <text evidence="1">The sequence shown here is derived from an EMBL/GenBank/DDBJ whole genome shotgun (WGS) entry which is preliminary data.</text>
</comment>
<gene>
    <name evidence="1" type="ORF">CWS72_22545</name>
</gene>
<dbReference type="Pfam" id="PF06233">
    <property type="entry name" value="Usg"/>
    <property type="match status" value="1"/>
</dbReference>
<proteinExistence type="predicted"/>
<sequence>MDDISPLNGGYKLTSAEILYTPPDQPHLLECFVWKDYDSAPDYPELRRFLTFWADHIDIQLHSVRIADLDQPRPDGMIYAAYSNEIH</sequence>
<reference evidence="2" key="1">
    <citation type="submission" date="2017-12" db="EMBL/GenBank/DDBJ databases">
        <title>Draft genome sequence of Telmatospirillum siberiense 26-4b1T, an acidotolerant peatland alphaproteobacterium potentially involved in sulfur cycling.</title>
        <authorList>
            <person name="Hausmann B."/>
            <person name="Pjevac P."/>
            <person name="Schreck K."/>
            <person name="Herbold C.W."/>
            <person name="Daims H."/>
            <person name="Wagner M."/>
            <person name="Pester M."/>
            <person name="Loy A."/>
        </authorList>
    </citation>
    <scope>NUCLEOTIDE SEQUENCE [LARGE SCALE GENOMIC DNA]</scope>
    <source>
        <strain evidence="2">26-4b1</strain>
    </source>
</reference>
<evidence type="ECO:0008006" key="3">
    <source>
        <dbReference type="Google" id="ProtNLM"/>
    </source>
</evidence>
<dbReference type="RefSeq" id="WP_101252909.1">
    <property type="nucleotide sequence ID" value="NZ_PIUM01000035.1"/>
</dbReference>
<evidence type="ECO:0000313" key="2">
    <source>
        <dbReference type="Proteomes" id="UP000233293"/>
    </source>
</evidence>
<dbReference type="Proteomes" id="UP000233293">
    <property type="component" value="Unassembled WGS sequence"/>
</dbReference>
<dbReference type="OrthoDB" id="9811054at2"/>
<name>A0A2N3PPC1_9PROT</name>
<dbReference type="EMBL" id="PIUM01000035">
    <property type="protein sequence ID" value="PKU22250.1"/>
    <property type="molecule type" value="Genomic_DNA"/>
</dbReference>
<dbReference type="AlphaFoldDB" id="A0A2N3PPC1"/>
<keyword evidence="2" id="KW-1185">Reference proteome</keyword>